<dbReference type="AlphaFoldDB" id="A0A2P6SH79"/>
<dbReference type="SUPFAM" id="SSF52047">
    <property type="entry name" value="RNI-like"/>
    <property type="match status" value="1"/>
</dbReference>
<keyword evidence="19" id="KW-0723">Serine/threonine-protein kinase</keyword>
<dbReference type="InterPro" id="IPR003591">
    <property type="entry name" value="Leu-rich_rpt_typical-subtyp"/>
</dbReference>
<dbReference type="PANTHER" id="PTHR48063">
    <property type="entry name" value="LRR RECEPTOR-LIKE KINASE"/>
    <property type="match status" value="1"/>
</dbReference>
<keyword evidence="20" id="KW-1185">Reference proteome</keyword>
<keyword evidence="6" id="KW-0433">Leucine-rich repeat</keyword>
<dbReference type="FunFam" id="3.80.10.10:FF:000095">
    <property type="entry name" value="LRR receptor-like serine/threonine-protein kinase GSO1"/>
    <property type="match status" value="1"/>
</dbReference>
<feature type="domain" description="Disease resistance R13L4/SHOC-2-like LRR" evidence="18">
    <location>
        <begin position="409"/>
        <end position="618"/>
    </location>
</feature>
<evidence type="ECO:0000256" key="13">
    <source>
        <dbReference type="ARBA" id="ARBA00023180"/>
    </source>
</evidence>
<evidence type="ECO:0000256" key="15">
    <source>
        <dbReference type="SAM" id="Phobius"/>
    </source>
</evidence>
<evidence type="ECO:0000256" key="6">
    <source>
        <dbReference type="ARBA" id="ARBA00022614"/>
    </source>
</evidence>
<dbReference type="Gramene" id="PRQ58040">
    <property type="protein sequence ID" value="PRQ58040"/>
    <property type="gene ID" value="RchiOBHm_Chr1g0354881"/>
</dbReference>
<comment type="subcellular location">
    <subcellularLocation>
        <location evidence="2">Cell membrane</location>
        <topology evidence="2">Single-pass type I membrane protein</topology>
    </subcellularLocation>
    <subcellularLocation>
        <location evidence="1">Secreted</location>
        <location evidence="1">Cell wall</location>
    </subcellularLocation>
</comment>
<dbReference type="FunFam" id="3.80.10.10:FF:000400">
    <property type="entry name" value="Nuclear pore complex protein NUP107"/>
    <property type="match status" value="1"/>
</dbReference>
<dbReference type="InterPro" id="IPR055414">
    <property type="entry name" value="LRR_R13L4/SHOC2-like"/>
</dbReference>
<evidence type="ECO:0000313" key="19">
    <source>
        <dbReference type="EMBL" id="PRQ58040.1"/>
    </source>
</evidence>
<dbReference type="GO" id="GO:0004674">
    <property type="term" value="F:protein serine/threonine kinase activity"/>
    <property type="evidence" value="ECO:0007669"/>
    <property type="project" value="UniProtKB-KW"/>
</dbReference>
<keyword evidence="5" id="KW-0134">Cell wall</keyword>
<keyword evidence="8 16" id="KW-0732">Signal</keyword>
<keyword evidence="5" id="KW-0964">Secreted</keyword>
<dbReference type="Proteomes" id="UP000238479">
    <property type="component" value="Chromosome 1"/>
</dbReference>
<dbReference type="FunFam" id="3.80.10.10:FF:001347">
    <property type="entry name" value="LRR receptor-like serine/threonine-protein kinase GSO2"/>
    <property type="match status" value="1"/>
</dbReference>
<evidence type="ECO:0000256" key="2">
    <source>
        <dbReference type="ARBA" id="ARBA00004251"/>
    </source>
</evidence>
<evidence type="ECO:0000256" key="1">
    <source>
        <dbReference type="ARBA" id="ARBA00004191"/>
    </source>
</evidence>
<gene>
    <name evidence="19" type="ORF">RchiOBHm_Chr1g0354881</name>
</gene>
<accession>A0A2P6SH79</accession>
<evidence type="ECO:0000256" key="8">
    <source>
        <dbReference type="ARBA" id="ARBA00022729"/>
    </source>
</evidence>
<dbReference type="FunFam" id="3.80.10.10:FF:000213">
    <property type="entry name" value="Tyrosine-sulfated glycopeptide receptor 1"/>
    <property type="match status" value="1"/>
</dbReference>
<evidence type="ECO:0000256" key="14">
    <source>
        <dbReference type="ARBA" id="ARBA00038043"/>
    </source>
</evidence>
<dbReference type="InterPro" id="IPR013210">
    <property type="entry name" value="LRR_N_plant-typ"/>
</dbReference>
<protein>
    <submittedName>
        <fullName evidence="19">Putative non-specific serine/threonine protein kinase</fullName>
        <ecNumber evidence="19">2.7.11.1</ecNumber>
    </submittedName>
</protein>
<organism evidence="19 20">
    <name type="scientific">Rosa chinensis</name>
    <name type="common">China rose</name>
    <dbReference type="NCBI Taxonomy" id="74649"/>
    <lineage>
        <taxon>Eukaryota</taxon>
        <taxon>Viridiplantae</taxon>
        <taxon>Streptophyta</taxon>
        <taxon>Embryophyta</taxon>
        <taxon>Tracheophyta</taxon>
        <taxon>Spermatophyta</taxon>
        <taxon>Magnoliopsida</taxon>
        <taxon>eudicotyledons</taxon>
        <taxon>Gunneridae</taxon>
        <taxon>Pentapetalae</taxon>
        <taxon>rosids</taxon>
        <taxon>fabids</taxon>
        <taxon>Rosales</taxon>
        <taxon>Rosaceae</taxon>
        <taxon>Rosoideae</taxon>
        <taxon>Rosoideae incertae sedis</taxon>
        <taxon>Rosa</taxon>
    </lineage>
</organism>
<dbReference type="EC" id="2.7.11.1" evidence="19"/>
<evidence type="ECO:0000256" key="4">
    <source>
        <dbReference type="ARBA" id="ARBA00022475"/>
    </source>
</evidence>
<keyword evidence="13" id="KW-0325">Glycoprotein</keyword>
<name>A0A2P6SH79_ROSCH</name>
<dbReference type="OrthoDB" id="1401307at2759"/>
<evidence type="ECO:0000256" key="3">
    <source>
        <dbReference type="ARBA" id="ARBA00009592"/>
    </source>
</evidence>
<dbReference type="Gene3D" id="3.80.10.10">
    <property type="entry name" value="Ribonuclease Inhibitor"/>
    <property type="match status" value="5"/>
</dbReference>
<dbReference type="SMART" id="SM00365">
    <property type="entry name" value="LRR_SD22"/>
    <property type="match status" value="13"/>
</dbReference>
<proteinExistence type="inferred from homology"/>
<keyword evidence="4" id="KW-1003">Cell membrane</keyword>
<dbReference type="EMBL" id="PDCK01000039">
    <property type="protein sequence ID" value="PRQ58040.1"/>
    <property type="molecule type" value="Genomic_DNA"/>
</dbReference>
<dbReference type="InterPro" id="IPR046956">
    <property type="entry name" value="RLP23-like"/>
</dbReference>
<feature type="transmembrane region" description="Helical" evidence="15">
    <location>
        <begin position="1061"/>
        <end position="1082"/>
    </location>
</feature>
<evidence type="ECO:0000256" key="9">
    <source>
        <dbReference type="ARBA" id="ARBA00022737"/>
    </source>
</evidence>
<feature type="domain" description="Leucine-rich repeat-containing N-terminal plant-type" evidence="17">
    <location>
        <begin position="40"/>
        <end position="81"/>
    </location>
</feature>
<evidence type="ECO:0000259" key="17">
    <source>
        <dbReference type="Pfam" id="PF08263"/>
    </source>
</evidence>
<keyword evidence="7 15" id="KW-0812">Transmembrane</keyword>
<dbReference type="Pfam" id="PF00560">
    <property type="entry name" value="LRR_1"/>
    <property type="match status" value="5"/>
</dbReference>
<evidence type="ECO:0000313" key="20">
    <source>
        <dbReference type="Proteomes" id="UP000238479"/>
    </source>
</evidence>
<evidence type="ECO:0000256" key="11">
    <source>
        <dbReference type="ARBA" id="ARBA00023136"/>
    </source>
</evidence>
<dbReference type="InterPro" id="IPR001611">
    <property type="entry name" value="Leu-rich_rpt"/>
</dbReference>
<dbReference type="FunFam" id="3.80.10.10:FF:000041">
    <property type="entry name" value="LRR receptor-like serine/threonine-protein kinase ERECTA"/>
    <property type="match status" value="1"/>
</dbReference>
<dbReference type="GO" id="GO:0099402">
    <property type="term" value="P:plant organ development"/>
    <property type="evidence" value="ECO:0007669"/>
    <property type="project" value="UniProtKB-ARBA"/>
</dbReference>
<feature type="domain" description="Disease resistance R13L4/SHOC-2-like LRR" evidence="18">
    <location>
        <begin position="104"/>
        <end position="253"/>
    </location>
</feature>
<dbReference type="PRINTS" id="PR00019">
    <property type="entry name" value="LEURICHRPT"/>
</dbReference>
<evidence type="ECO:0000256" key="7">
    <source>
        <dbReference type="ARBA" id="ARBA00022692"/>
    </source>
</evidence>
<dbReference type="STRING" id="74649.A0A2P6SH79"/>
<feature type="signal peptide" evidence="16">
    <location>
        <begin position="1"/>
        <end position="28"/>
    </location>
</feature>
<evidence type="ECO:0000256" key="10">
    <source>
        <dbReference type="ARBA" id="ARBA00022989"/>
    </source>
</evidence>
<dbReference type="PROSITE" id="PS51450">
    <property type="entry name" value="LRR"/>
    <property type="match status" value="3"/>
</dbReference>
<dbReference type="Pfam" id="PF13855">
    <property type="entry name" value="LRR_8"/>
    <property type="match status" value="2"/>
</dbReference>
<dbReference type="Pfam" id="PF23598">
    <property type="entry name" value="LRR_14"/>
    <property type="match status" value="2"/>
</dbReference>
<evidence type="ECO:0000259" key="18">
    <source>
        <dbReference type="Pfam" id="PF23598"/>
    </source>
</evidence>
<dbReference type="SUPFAM" id="SSF52058">
    <property type="entry name" value="L domain-like"/>
    <property type="match status" value="2"/>
</dbReference>
<sequence>MELGRWLKHAYAISIVLLLHINASLSLGHHHANVTARCLERERDALLAIKGDLVDEYNLLSSWGSEAKKRDCCGWERVHCDHQTGHVIQLHLNGEPLLTYLQGEISPKIIELQHLEYLDLSHNPFRQIPAIICSLFNLRHLDLSFNFIGFSRSKIPELIGNLTNLRYLDMSANFLGDETPYHQLGNLTHLQYLNLGYNDITHGVENLHWLPHLSSLKYLDLSSTNLIKVSDWLETINKLPNLRNLTLRLCSLPPPTLSTLSHINSSNSLVSVDLSKNPAVSSSIFKWLCNYNTTLVHIDLSFNQLSGLISNAFSNMSSLAYLDLSSNQLSGLIPDVFKNKSSLAYLDLSNNQLEGGIPASIGQLCNLRTLAISDNRLHGQFSEFVQTLSICTQNSLERLYLSQNDLAGSLPNLANFQSLKELYLSENQLSGIIPDSIGKLSSLKTLDLEENRLSGMIPESIGQMSLLRELYLQGNQLSGMIPESIGQMSMLIELYLQGNQLSGMIPESIGKLSALHKLDLSGNRLNGTVPKSIGQCSELSNMNLSKNSLEGVISEVHFSKLSALEALDLSYNPLVFNVNSDWVPPFQLGSLSLRSCQMGTYFPNWLRTQQSLSKLDISYAGISNVLPSWFWSLFGNIHAIDLSHNQLRGTFESSKLKVSSSYEVEVHFGSNQFEGSIPSSLLAASYLDLSNNKFSDMTSLCVTSELQSLKFLNLSGNHVSGEIPDCWRHLVSLKLLDLSSNAFSGKIPTTIGTLFRMETLKLRSNKLVGELPSSLKNCKSLKVIDLGDNQLLGSVPEWLGVSFPNLVILMLRSNQFRGSLPSQLCHLTHIQILDFSVNEISGAIPKCLNNLTSLTREGNSSLTIRHSFHPSYAQAPGMAEAPSPADMAEAEAPMMPSDYYEDDATFMWKGIMSSYKNTLGLVKRIDLSSNRLTGEIPSEITHLVGLVSLNLSRNNLTGQIPLEIGKLKSLDSLDLSSNKIGGRIPTSLARIDRLTYMNLSYNNLSGEIPTGTQLQSFDPSFYAGNPQLCGRPLEACNPEGTGGPNVSSDQEDPDELITPGFYISLGLGFAVGFWVVCGSLIFKRSWRYAYYNFLNALNDWLYVRVALIRRQLKDMLSGQS</sequence>
<keyword evidence="12" id="KW-0675">Receptor</keyword>
<evidence type="ECO:0000256" key="5">
    <source>
        <dbReference type="ARBA" id="ARBA00022512"/>
    </source>
</evidence>
<feature type="chain" id="PRO_5015186175" evidence="16">
    <location>
        <begin position="29"/>
        <end position="1120"/>
    </location>
</feature>
<dbReference type="GO" id="GO:0005886">
    <property type="term" value="C:plasma membrane"/>
    <property type="evidence" value="ECO:0007669"/>
    <property type="project" value="UniProtKB-SubCell"/>
</dbReference>
<reference evidence="19 20" key="1">
    <citation type="journal article" date="2018" name="Nat. Genet.">
        <title>The Rosa genome provides new insights in the design of modern roses.</title>
        <authorList>
            <person name="Bendahmane M."/>
        </authorList>
    </citation>
    <scope>NUCLEOTIDE SEQUENCE [LARGE SCALE GENOMIC DNA]</scope>
    <source>
        <strain evidence="20">cv. Old Blush</strain>
    </source>
</reference>
<keyword evidence="10 15" id="KW-1133">Transmembrane helix</keyword>
<evidence type="ECO:0000256" key="16">
    <source>
        <dbReference type="SAM" id="SignalP"/>
    </source>
</evidence>
<dbReference type="OMA" id="CADQIVQ"/>
<comment type="caution">
    <text evidence="19">The sequence shown here is derived from an EMBL/GenBank/DDBJ whole genome shotgun (WGS) entry which is preliminary data.</text>
</comment>
<dbReference type="SMART" id="SM00369">
    <property type="entry name" value="LRR_TYP"/>
    <property type="match status" value="16"/>
</dbReference>
<evidence type="ECO:0000256" key="12">
    <source>
        <dbReference type="ARBA" id="ARBA00023170"/>
    </source>
</evidence>
<keyword evidence="19" id="KW-0808">Transferase</keyword>
<dbReference type="GO" id="GO:0009653">
    <property type="term" value="P:anatomical structure morphogenesis"/>
    <property type="evidence" value="ECO:0007669"/>
    <property type="project" value="UniProtKB-ARBA"/>
</dbReference>
<dbReference type="PANTHER" id="PTHR48063:SF101">
    <property type="entry name" value="LRR RECEPTOR-LIKE SERINE_THREONINE-PROTEIN KINASE FLS2"/>
    <property type="match status" value="1"/>
</dbReference>
<keyword evidence="19" id="KW-0418">Kinase</keyword>
<comment type="similarity">
    <text evidence="14">Belongs to the polygalacturonase-inhibiting protein family.</text>
</comment>
<keyword evidence="11 15" id="KW-0472">Membrane</keyword>
<comment type="similarity">
    <text evidence="3">Belongs to the RLP family.</text>
</comment>
<dbReference type="InterPro" id="IPR032675">
    <property type="entry name" value="LRR_dom_sf"/>
</dbReference>
<dbReference type="Pfam" id="PF08263">
    <property type="entry name" value="LRRNT_2"/>
    <property type="match status" value="1"/>
</dbReference>
<keyword evidence="9" id="KW-0677">Repeat</keyword>